<dbReference type="GO" id="GO:0006281">
    <property type="term" value="P:DNA repair"/>
    <property type="evidence" value="ECO:0007669"/>
    <property type="project" value="InterPro"/>
</dbReference>
<protein>
    <submittedName>
        <fullName evidence="4">Alkyltransferase-like protein 1</fullName>
    </submittedName>
</protein>
<evidence type="ECO:0000256" key="1">
    <source>
        <dbReference type="ARBA" id="ARBA00022763"/>
    </source>
</evidence>
<dbReference type="InterPro" id="IPR014048">
    <property type="entry name" value="MethylDNA_cys_MeTrfase_DNA-bd"/>
</dbReference>
<keyword evidence="1" id="KW-0227">DNA damage</keyword>
<dbReference type="CDD" id="cd06445">
    <property type="entry name" value="ATase"/>
    <property type="match status" value="1"/>
</dbReference>
<comment type="caution">
    <text evidence="4">The sequence shown here is derived from an EMBL/GenBank/DDBJ whole genome shotgun (WGS) entry which is preliminary data.</text>
</comment>
<dbReference type="Pfam" id="PF01035">
    <property type="entry name" value="DNA_binding_1"/>
    <property type="match status" value="1"/>
</dbReference>
<reference evidence="4" key="1">
    <citation type="submission" date="2023-04" db="EMBL/GenBank/DDBJ databases">
        <title>Black Yeasts Isolated from many extreme environments.</title>
        <authorList>
            <person name="Coleine C."/>
            <person name="Stajich J.E."/>
            <person name="Selbmann L."/>
        </authorList>
    </citation>
    <scope>NUCLEOTIDE SEQUENCE</scope>
    <source>
        <strain evidence="4">CCFEE 5312</strain>
    </source>
</reference>
<evidence type="ECO:0000313" key="5">
    <source>
        <dbReference type="Proteomes" id="UP001271007"/>
    </source>
</evidence>
<evidence type="ECO:0000259" key="3">
    <source>
        <dbReference type="Pfam" id="PF01035"/>
    </source>
</evidence>
<sequence length="130" mass="14419">MWYSVVYKAIQQIPYGKVTSYGHIANLVGYPERPRQVGLCLKHLPDSSDQPDSRYNGDNVPWQRVINSKGVISNRGAGGAARQETALEAEGVEVGRGALGERTVDFGTYGWFPDRLPSDSDDEDEDEDEE</sequence>
<accession>A0AAJ0DHA5</accession>
<dbReference type="InterPro" id="IPR036388">
    <property type="entry name" value="WH-like_DNA-bd_sf"/>
</dbReference>
<dbReference type="Proteomes" id="UP001271007">
    <property type="component" value="Unassembled WGS sequence"/>
</dbReference>
<gene>
    <name evidence="4" type="primary">atl1</name>
    <name evidence="4" type="ORF">LTR09_008539</name>
</gene>
<dbReference type="PANTHER" id="PTHR42942:SF1">
    <property type="entry name" value="ALKYLTRANSFERASE-LIKE PROTEIN 1"/>
    <property type="match status" value="1"/>
</dbReference>
<feature type="region of interest" description="Disordered" evidence="2">
    <location>
        <begin position="108"/>
        <end position="130"/>
    </location>
</feature>
<organism evidence="4 5">
    <name type="scientific">Extremus antarcticus</name>
    <dbReference type="NCBI Taxonomy" id="702011"/>
    <lineage>
        <taxon>Eukaryota</taxon>
        <taxon>Fungi</taxon>
        <taxon>Dikarya</taxon>
        <taxon>Ascomycota</taxon>
        <taxon>Pezizomycotina</taxon>
        <taxon>Dothideomycetes</taxon>
        <taxon>Dothideomycetidae</taxon>
        <taxon>Mycosphaerellales</taxon>
        <taxon>Extremaceae</taxon>
        <taxon>Extremus</taxon>
    </lineage>
</organism>
<evidence type="ECO:0000256" key="2">
    <source>
        <dbReference type="SAM" id="MobiDB-lite"/>
    </source>
</evidence>
<dbReference type="EMBL" id="JAWDJX010000034">
    <property type="protein sequence ID" value="KAK3050150.1"/>
    <property type="molecule type" value="Genomic_DNA"/>
</dbReference>
<feature type="domain" description="Methylated-DNA-[protein]-cysteine S-methyltransferase DNA binding" evidence="3">
    <location>
        <begin position="4"/>
        <end position="92"/>
    </location>
</feature>
<dbReference type="InterPro" id="IPR052520">
    <property type="entry name" value="ATL_DNA_repair"/>
</dbReference>
<name>A0AAJ0DHA5_9PEZI</name>
<dbReference type="SUPFAM" id="SSF46767">
    <property type="entry name" value="Methylated DNA-protein cysteine methyltransferase, C-terminal domain"/>
    <property type="match status" value="1"/>
</dbReference>
<proteinExistence type="predicted"/>
<evidence type="ECO:0000313" key="4">
    <source>
        <dbReference type="EMBL" id="KAK3050150.1"/>
    </source>
</evidence>
<dbReference type="AlphaFoldDB" id="A0AAJ0DHA5"/>
<dbReference type="Gene3D" id="1.10.10.10">
    <property type="entry name" value="Winged helix-like DNA-binding domain superfamily/Winged helix DNA-binding domain"/>
    <property type="match status" value="1"/>
</dbReference>
<dbReference type="GO" id="GO:0003824">
    <property type="term" value="F:catalytic activity"/>
    <property type="evidence" value="ECO:0007669"/>
    <property type="project" value="InterPro"/>
</dbReference>
<dbReference type="PANTHER" id="PTHR42942">
    <property type="entry name" value="6-O-METHYLGUANINE DNA METHYLTRANSFERASE"/>
    <property type="match status" value="1"/>
</dbReference>
<keyword evidence="5" id="KW-1185">Reference proteome</keyword>
<feature type="compositionally biased region" description="Acidic residues" evidence="2">
    <location>
        <begin position="119"/>
        <end position="130"/>
    </location>
</feature>
<dbReference type="InterPro" id="IPR036217">
    <property type="entry name" value="MethylDNA_cys_MeTrfase_DNAb"/>
</dbReference>